<dbReference type="SUPFAM" id="SSF50969">
    <property type="entry name" value="YVTN repeat-like/Quinoprotein amine dehydrogenase"/>
    <property type="match status" value="1"/>
</dbReference>
<sequence>MNKNVLRKIGLTSLFFLLTLGGCQKTTALKTEEYDLAIIDSKNITTFLEKDDKLEKVEQLKRTDGNLNFWRNNFWKMDDHYYTKTSENPKLEVSLAKIGRDLSIDLVKAEGNDAYTSNVDGEFFYTTACFSDRTEFYKYDKNLKLQLKKELRKKESILTNQLIPLGEYLYVLCGYTNPDDGSSKNMLVKMTKEFEVIEETNLGDETSAYMRMVHFQNKLYITEANTSVSATGEPGEANRVLVYDLATKNKAYLTLTYPYPMEIYVDEPNENLIIRHYELYVKSYTWTVYNLKDQTESFIHFPEYEKLEQEKHINPPFFTQDSGYYYFMFDDQLTKYDPKTNTPIKLDLSAYDFEDTSALIMNK</sequence>
<evidence type="ECO:0000313" key="1">
    <source>
        <dbReference type="EMBL" id="ALS36259.1"/>
    </source>
</evidence>
<name>A0A0U2MVB1_9ENTE</name>
<evidence type="ECO:0008006" key="3">
    <source>
        <dbReference type="Google" id="ProtNLM"/>
    </source>
</evidence>
<dbReference type="STRING" id="118060.ATZ35_03495"/>
<dbReference type="InterPro" id="IPR011044">
    <property type="entry name" value="Quino_amine_DH_bsu"/>
</dbReference>
<accession>A0A0U2MVB1</accession>
<dbReference type="EMBL" id="CP013655">
    <property type="protein sequence ID" value="ALS36259.1"/>
    <property type="molecule type" value="Genomic_DNA"/>
</dbReference>
<reference evidence="2" key="1">
    <citation type="submission" date="2015-12" db="EMBL/GenBank/DDBJ databases">
        <authorList>
            <person name="Lauer A."/>
            <person name="Humrighouse B."/>
            <person name="Loparev V."/>
            <person name="Shewmaker P.L."/>
            <person name="Whitney A.M."/>
            <person name="McLaughlin R.W."/>
        </authorList>
    </citation>
    <scope>NUCLEOTIDE SEQUENCE [LARGE SCALE GENOMIC DNA]</scope>
    <source>
        <strain evidence="2">LMG 26678</strain>
    </source>
</reference>
<dbReference type="AlphaFoldDB" id="A0A0U2MVB1"/>
<dbReference type="KEGG" id="erx:ATZ35_03495"/>
<dbReference type="RefSeq" id="WP_208929516.1">
    <property type="nucleotide sequence ID" value="NZ_CP013655.1"/>
</dbReference>
<proteinExistence type="predicted"/>
<evidence type="ECO:0000313" key="2">
    <source>
        <dbReference type="Proteomes" id="UP000067523"/>
    </source>
</evidence>
<dbReference type="Proteomes" id="UP000067523">
    <property type="component" value="Chromosome"/>
</dbReference>
<protein>
    <recommendedName>
        <fullName evidence="3">DUF5050 domain-containing protein</fullName>
    </recommendedName>
</protein>
<dbReference type="PROSITE" id="PS51257">
    <property type="entry name" value="PROKAR_LIPOPROTEIN"/>
    <property type="match status" value="1"/>
</dbReference>
<keyword evidence="2" id="KW-1185">Reference proteome</keyword>
<organism evidence="1 2">
    <name type="scientific">Enterococcus rotai</name>
    <dbReference type="NCBI Taxonomy" id="118060"/>
    <lineage>
        <taxon>Bacteria</taxon>
        <taxon>Bacillati</taxon>
        <taxon>Bacillota</taxon>
        <taxon>Bacilli</taxon>
        <taxon>Lactobacillales</taxon>
        <taxon>Enterococcaceae</taxon>
        <taxon>Enterococcus</taxon>
    </lineage>
</organism>
<gene>
    <name evidence="1" type="ORF">ATZ35_03495</name>
</gene>